<keyword evidence="10" id="KW-0325">Glycoprotein</keyword>
<evidence type="ECO:0000256" key="8">
    <source>
        <dbReference type="ARBA" id="ARBA00023034"/>
    </source>
</evidence>
<dbReference type="EMBL" id="CP151514">
    <property type="protein sequence ID" value="WZN66029.1"/>
    <property type="molecule type" value="Genomic_DNA"/>
</dbReference>
<dbReference type="InterPro" id="IPR038578">
    <property type="entry name" value="GT29-like_sf"/>
</dbReference>
<name>A0AAX4PI99_9CHLO</name>
<dbReference type="GO" id="GO:0000139">
    <property type="term" value="C:Golgi membrane"/>
    <property type="evidence" value="ECO:0007669"/>
    <property type="project" value="UniProtKB-SubCell"/>
</dbReference>
<evidence type="ECO:0000256" key="9">
    <source>
        <dbReference type="ARBA" id="ARBA00023136"/>
    </source>
</evidence>
<accession>A0AAX4PI99</accession>
<evidence type="ECO:0000256" key="12">
    <source>
        <dbReference type="SAM" id="Phobius"/>
    </source>
</evidence>
<keyword evidence="3 13" id="KW-0328">Glycosyltransferase</keyword>
<keyword evidence="7 12" id="KW-1133">Transmembrane helix</keyword>
<evidence type="ECO:0000256" key="4">
    <source>
        <dbReference type="ARBA" id="ARBA00022679"/>
    </source>
</evidence>
<comment type="similarity">
    <text evidence="2">Belongs to the glycosyltransferase 29 family.</text>
</comment>
<feature type="compositionally biased region" description="Acidic residues" evidence="11">
    <location>
        <begin position="498"/>
        <end position="544"/>
    </location>
</feature>
<evidence type="ECO:0000256" key="10">
    <source>
        <dbReference type="ARBA" id="ARBA00023180"/>
    </source>
</evidence>
<dbReference type="Gene3D" id="3.90.1480.20">
    <property type="entry name" value="Glycosyl transferase family 29"/>
    <property type="match status" value="1"/>
</dbReference>
<evidence type="ECO:0000256" key="1">
    <source>
        <dbReference type="ARBA" id="ARBA00004323"/>
    </source>
</evidence>
<protein>
    <submittedName>
        <fullName evidence="13">Sialyltransferase</fullName>
    </submittedName>
</protein>
<evidence type="ECO:0000256" key="7">
    <source>
        <dbReference type="ARBA" id="ARBA00022989"/>
    </source>
</evidence>
<keyword evidence="4" id="KW-0808">Transferase</keyword>
<keyword evidence="5 12" id="KW-0812">Transmembrane</keyword>
<sequence length="557" mass="63129">MVGFDKADLSLRRLLVYALATMVTVGIFFAHDNLARHAHKLHATGSQHFHVDQRFWNSEKIKDQRISVHGDFTFKELEKQMKALKEEHKAMRKAATERAPSKAEDAAAFDQAAAATMEAEHAAGSFGAAAAERHKGTAKDLEAHRQSNPTFAVKDPFEEKCVMNTLEERLERRFKDSFISNREDHPYRSNFKVPKYWPLHMRGNNICKHIKWQVVGQVNNKVLRILPASDFIKQSLQSHPRKLGTCAVVGNGGGSLLAEHGKHIDSHDLVFRFNGGPTRGFEKHVGRRTSFRVTNSEHFFFHEKHTNETVLQHITNSKNFKQLFKISERASLKDVLPNLKIIDPFFQYYVLNLHNDGAPSNGFYGIALANLLCTQITLFGYQKEWKHQKIPYHYYDKVEPNANQYGRDTREVGRFNDLLDSINAVAARDRKWLEWRNERKWPMGKVVTAEQYMEHVAFEEIRSDGGGQGQRVVEQEEKMAVGATAEEEKEEVTAAAVVEEEDDEDEEETAAAVVEEEVEVEEGTAGDGEGEGDEAGAMEVEMELVSEAGVDPQAQPR</sequence>
<keyword evidence="8" id="KW-0333">Golgi apparatus</keyword>
<keyword evidence="9 12" id="KW-0472">Membrane</keyword>
<evidence type="ECO:0000256" key="6">
    <source>
        <dbReference type="ARBA" id="ARBA00022968"/>
    </source>
</evidence>
<dbReference type="InterPro" id="IPR050943">
    <property type="entry name" value="Glycosyltr_29_Sialyltrsf"/>
</dbReference>
<dbReference type="AlphaFoldDB" id="A0AAX4PI99"/>
<feature type="transmembrane region" description="Helical" evidence="12">
    <location>
        <begin position="14"/>
        <end position="31"/>
    </location>
</feature>
<dbReference type="PANTHER" id="PTHR11987">
    <property type="entry name" value="ALPHA-2,8-SIALYLTRANSFERASE"/>
    <property type="match status" value="1"/>
</dbReference>
<evidence type="ECO:0000256" key="5">
    <source>
        <dbReference type="ARBA" id="ARBA00022692"/>
    </source>
</evidence>
<proteinExistence type="inferred from homology"/>
<gene>
    <name evidence="13" type="ORF">HKI87_14g75920</name>
</gene>
<keyword evidence="14" id="KW-1185">Reference proteome</keyword>
<evidence type="ECO:0000256" key="11">
    <source>
        <dbReference type="SAM" id="MobiDB-lite"/>
    </source>
</evidence>
<evidence type="ECO:0000313" key="14">
    <source>
        <dbReference type="Proteomes" id="UP001472866"/>
    </source>
</evidence>
<feature type="region of interest" description="Disordered" evidence="11">
    <location>
        <begin position="481"/>
        <end position="557"/>
    </location>
</feature>
<dbReference type="Proteomes" id="UP001472866">
    <property type="component" value="Chromosome 14"/>
</dbReference>
<dbReference type="PANTHER" id="PTHR11987:SF36">
    <property type="entry name" value="SIA-ALPHA-2,3-GAL-BETA-1,4-GLCNAC-R:ALPHA 2,8-SIALYLTRANSFERASE"/>
    <property type="match status" value="1"/>
</dbReference>
<reference evidence="13 14" key="1">
    <citation type="submission" date="2024-03" db="EMBL/GenBank/DDBJ databases">
        <title>Complete genome sequence of the green alga Chloropicon roscoffensis RCC1871.</title>
        <authorList>
            <person name="Lemieux C."/>
            <person name="Pombert J.-F."/>
            <person name="Otis C."/>
            <person name="Turmel M."/>
        </authorList>
    </citation>
    <scope>NUCLEOTIDE SEQUENCE [LARGE SCALE GENOMIC DNA]</scope>
    <source>
        <strain evidence="13 14">RCC1871</strain>
    </source>
</reference>
<dbReference type="Pfam" id="PF00777">
    <property type="entry name" value="Glyco_transf_29"/>
    <property type="match status" value="1"/>
</dbReference>
<organism evidence="13 14">
    <name type="scientific">Chloropicon roscoffensis</name>
    <dbReference type="NCBI Taxonomy" id="1461544"/>
    <lineage>
        <taxon>Eukaryota</taxon>
        <taxon>Viridiplantae</taxon>
        <taxon>Chlorophyta</taxon>
        <taxon>Chloropicophyceae</taxon>
        <taxon>Chloropicales</taxon>
        <taxon>Chloropicaceae</taxon>
        <taxon>Chloropicon</taxon>
    </lineage>
</organism>
<dbReference type="InterPro" id="IPR001675">
    <property type="entry name" value="Glyco_trans_29"/>
</dbReference>
<evidence type="ECO:0000256" key="2">
    <source>
        <dbReference type="ARBA" id="ARBA00006003"/>
    </source>
</evidence>
<evidence type="ECO:0000256" key="3">
    <source>
        <dbReference type="ARBA" id="ARBA00022676"/>
    </source>
</evidence>
<dbReference type="GO" id="GO:0008373">
    <property type="term" value="F:sialyltransferase activity"/>
    <property type="evidence" value="ECO:0007669"/>
    <property type="project" value="InterPro"/>
</dbReference>
<keyword evidence="6" id="KW-0735">Signal-anchor</keyword>
<dbReference type="CDD" id="cd19952">
    <property type="entry name" value="GT29"/>
    <property type="match status" value="1"/>
</dbReference>
<evidence type="ECO:0000313" key="13">
    <source>
        <dbReference type="EMBL" id="WZN66029.1"/>
    </source>
</evidence>
<comment type="subcellular location">
    <subcellularLocation>
        <location evidence="1">Golgi apparatus membrane</location>
        <topology evidence="1">Single-pass type II membrane protein</topology>
    </subcellularLocation>
</comment>